<keyword evidence="1" id="KW-0472">Membrane</keyword>
<proteinExistence type="predicted"/>
<dbReference type="Proteomes" id="UP001152888">
    <property type="component" value="Unassembled WGS sequence"/>
</dbReference>
<dbReference type="AlphaFoldDB" id="A0A9P0LES3"/>
<organism evidence="2 3">
    <name type="scientific">Acanthoscelides obtectus</name>
    <name type="common">Bean weevil</name>
    <name type="synonym">Bruchus obtectus</name>
    <dbReference type="NCBI Taxonomy" id="200917"/>
    <lineage>
        <taxon>Eukaryota</taxon>
        <taxon>Metazoa</taxon>
        <taxon>Ecdysozoa</taxon>
        <taxon>Arthropoda</taxon>
        <taxon>Hexapoda</taxon>
        <taxon>Insecta</taxon>
        <taxon>Pterygota</taxon>
        <taxon>Neoptera</taxon>
        <taxon>Endopterygota</taxon>
        <taxon>Coleoptera</taxon>
        <taxon>Polyphaga</taxon>
        <taxon>Cucujiformia</taxon>
        <taxon>Chrysomeloidea</taxon>
        <taxon>Chrysomelidae</taxon>
        <taxon>Bruchinae</taxon>
        <taxon>Bruchini</taxon>
        <taxon>Acanthoscelides</taxon>
    </lineage>
</organism>
<protein>
    <submittedName>
        <fullName evidence="2">Uncharacterized protein</fullName>
    </submittedName>
</protein>
<dbReference type="OrthoDB" id="8195814at2759"/>
<evidence type="ECO:0000313" key="2">
    <source>
        <dbReference type="EMBL" id="CAH1994145.1"/>
    </source>
</evidence>
<dbReference type="EMBL" id="CAKOFQ010007191">
    <property type="protein sequence ID" value="CAH1994145.1"/>
    <property type="molecule type" value="Genomic_DNA"/>
</dbReference>
<accession>A0A9P0LES3</accession>
<keyword evidence="3" id="KW-1185">Reference proteome</keyword>
<evidence type="ECO:0000256" key="1">
    <source>
        <dbReference type="SAM" id="Phobius"/>
    </source>
</evidence>
<keyword evidence="1" id="KW-0812">Transmembrane</keyword>
<reference evidence="2" key="1">
    <citation type="submission" date="2022-03" db="EMBL/GenBank/DDBJ databases">
        <authorList>
            <person name="Sayadi A."/>
        </authorList>
    </citation>
    <scope>NUCLEOTIDE SEQUENCE</scope>
</reference>
<comment type="caution">
    <text evidence="2">The sequence shown here is derived from an EMBL/GenBank/DDBJ whole genome shotgun (WGS) entry which is preliminary data.</text>
</comment>
<gene>
    <name evidence="2" type="ORF">ACAOBT_LOCUS21935</name>
</gene>
<name>A0A9P0LES3_ACAOB</name>
<feature type="transmembrane region" description="Helical" evidence="1">
    <location>
        <begin position="49"/>
        <end position="72"/>
    </location>
</feature>
<sequence length="85" mass="9988">MNKFLRKIVEGGFIEKWKFDVIDAMVTKKQQEAAARDSPRILDITDVQIAFYILIIGNCLGFISFVIERYLFARSCKKLQRHFML</sequence>
<keyword evidence="1" id="KW-1133">Transmembrane helix</keyword>
<evidence type="ECO:0000313" key="3">
    <source>
        <dbReference type="Proteomes" id="UP001152888"/>
    </source>
</evidence>